<proteinExistence type="predicted"/>
<dbReference type="PANTHER" id="PTHR48081">
    <property type="entry name" value="AB HYDROLASE SUPERFAMILY PROTEIN C4A8.06C"/>
    <property type="match status" value="1"/>
</dbReference>
<dbReference type="AlphaFoldDB" id="A0A7X9QFP4"/>
<accession>A0A7X9QFP4</accession>
<dbReference type="InterPro" id="IPR048124">
    <property type="entry name" value="Tannase_B"/>
</dbReference>
<evidence type="ECO:0000259" key="2">
    <source>
        <dbReference type="Pfam" id="PF20434"/>
    </source>
</evidence>
<dbReference type="InterPro" id="IPR029058">
    <property type="entry name" value="AB_hydrolase_fold"/>
</dbReference>
<organism evidence="3 4">
    <name type="scientific">Streptococcus ratti</name>
    <dbReference type="NCBI Taxonomy" id="1341"/>
    <lineage>
        <taxon>Bacteria</taxon>
        <taxon>Bacillati</taxon>
        <taxon>Bacillota</taxon>
        <taxon>Bacilli</taxon>
        <taxon>Lactobacillales</taxon>
        <taxon>Streptococcaceae</taxon>
        <taxon>Streptococcus</taxon>
    </lineage>
</organism>
<dbReference type="Proteomes" id="UP000532121">
    <property type="component" value="Unassembled WGS sequence"/>
</dbReference>
<dbReference type="GO" id="GO:0016787">
    <property type="term" value="F:hydrolase activity"/>
    <property type="evidence" value="ECO:0007669"/>
    <property type="project" value="UniProtKB-KW"/>
</dbReference>
<keyword evidence="1 3" id="KW-0378">Hydrolase</keyword>
<dbReference type="Pfam" id="PF20434">
    <property type="entry name" value="BD-FAE"/>
    <property type="match status" value="1"/>
</dbReference>
<protein>
    <submittedName>
        <fullName evidence="3">Alpha/beta hydrolase</fullName>
    </submittedName>
</protein>
<gene>
    <name evidence="3" type="ORF">HHO37_05590</name>
</gene>
<dbReference type="Gene3D" id="3.40.50.1820">
    <property type="entry name" value="alpha/beta hydrolase"/>
    <property type="match status" value="1"/>
</dbReference>
<dbReference type="RefSeq" id="WP_193523491.1">
    <property type="nucleotide sequence ID" value="NZ_JABASA010000009.1"/>
</dbReference>
<reference evidence="3 4" key="1">
    <citation type="submission" date="2020-04" db="EMBL/GenBank/DDBJ databases">
        <title>MicrobeNet Type strains.</title>
        <authorList>
            <person name="Nicholson A.C."/>
        </authorList>
    </citation>
    <scope>NUCLEOTIDE SEQUENCE [LARGE SCALE GENOMIC DNA]</scope>
    <source>
        <strain evidence="3 4">DSM 22768</strain>
    </source>
</reference>
<dbReference type="InterPro" id="IPR049492">
    <property type="entry name" value="BD-FAE-like_dom"/>
</dbReference>
<sequence length="459" mass="51078">MLFNPENYTIEKKTFDGLTVTYRAFTDIPYVTKPINPDYQKLAIYVPESYYHGQSINSYTLETAPIFMPNGVGGYMPSEIEEPGYARFAKPGTINSLFWALHHGYVVVSPAIRGRTQKNEEGLFTGKAPACLVDYKAAVRYLHANANLIPGDTNKIITNGTSAGGALSSLMATTIDHPNYQTYLDEIGAADSTDMIFAASCYCPITNLDHADMAYEWQFNSLPRYSRQKMVMTDGGRPSFSAEDGDLTEAQLLLSQQLKALFPIYLNSLHLKDSNDKVLLLDKEGKGSFVDYLGKLLLTSAQKANVDVATVPWLDESGKLDIEGFVADITRMKTPPAFDDIFGQSPENDLFGDQNMPCKHFTTFSYEHSIGKVELADTTVVKLLNPMNYIDDEKAGTAQHIRIRHGQRDRDTSLAISAILATKLRQSGIDVDYQSPWGVEHAGDYDLEELFTWIDSICK</sequence>
<dbReference type="EMBL" id="JABASA010000009">
    <property type="protein sequence ID" value="NMD49151.1"/>
    <property type="molecule type" value="Genomic_DNA"/>
</dbReference>
<evidence type="ECO:0000313" key="4">
    <source>
        <dbReference type="Proteomes" id="UP000532121"/>
    </source>
</evidence>
<dbReference type="SUPFAM" id="SSF53474">
    <property type="entry name" value="alpha/beta-Hydrolases"/>
    <property type="match status" value="1"/>
</dbReference>
<evidence type="ECO:0000256" key="1">
    <source>
        <dbReference type="ARBA" id="ARBA00022801"/>
    </source>
</evidence>
<evidence type="ECO:0000313" key="3">
    <source>
        <dbReference type="EMBL" id="NMD49151.1"/>
    </source>
</evidence>
<name>A0A7X9QFP4_STRRT</name>
<dbReference type="PANTHER" id="PTHR48081:SF9">
    <property type="entry name" value="CARBOXYLESTERASE"/>
    <property type="match status" value="1"/>
</dbReference>
<dbReference type="InterPro" id="IPR050300">
    <property type="entry name" value="GDXG_lipolytic_enzyme"/>
</dbReference>
<comment type="caution">
    <text evidence="3">The sequence shown here is derived from an EMBL/GenBank/DDBJ whole genome shotgun (WGS) entry which is preliminary data.</text>
</comment>
<feature type="domain" description="BD-FAE-like" evidence="2">
    <location>
        <begin position="101"/>
        <end position="191"/>
    </location>
</feature>
<dbReference type="NCBIfam" id="NF041556">
    <property type="entry name" value="tannase_B"/>
    <property type="match status" value="1"/>
</dbReference>